<name>A0A089HTA3_PAEDU</name>
<dbReference type="eggNOG" id="ENOG50344XD">
    <property type="taxonomic scope" value="Bacteria"/>
</dbReference>
<proteinExistence type="predicted"/>
<evidence type="ECO:0008006" key="4">
    <source>
        <dbReference type="Google" id="ProtNLM"/>
    </source>
</evidence>
<dbReference type="AlphaFoldDB" id="A0A089HTA3"/>
<dbReference type="Proteomes" id="UP000029409">
    <property type="component" value="Chromosome"/>
</dbReference>
<organism evidence="2 3">
    <name type="scientific">Paenibacillus durus</name>
    <name type="common">Paenibacillus azotofixans</name>
    <dbReference type="NCBI Taxonomy" id="44251"/>
    <lineage>
        <taxon>Bacteria</taxon>
        <taxon>Bacillati</taxon>
        <taxon>Bacillota</taxon>
        <taxon>Bacilli</taxon>
        <taxon>Bacillales</taxon>
        <taxon>Paenibacillaceae</taxon>
        <taxon>Paenibacillus</taxon>
    </lineage>
</organism>
<gene>
    <name evidence="2" type="ORF">PDUR_22230</name>
</gene>
<accession>A0A089HTA3</accession>
<keyword evidence="1" id="KW-0732">Signal</keyword>
<protein>
    <recommendedName>
        <fullName evidence="4">Lipoprotein</fullName>
    </recommendedName>
</protein>
<dbReference type="OrthoDB" id="2584220at2"/>
<dbReference type="EMBL" id="CP009288">
    <property type="protein sequence ID" value="AIQ14317.1"/>
    <property type="molecule type" value="Genomic_DNA"/>
</dbReference>
<dbReference type="STRING" id="44251.PDUR_22230"/>
<feature type="signal peptide" evidence="1">
    <location>
        <begin position="1"/>
        <end position="24"/>
    </location>
</feature>
<reference evidence="2 3" key="1">
    <citation type="submission" date="2014-08" db="EMBL/GenBank/DDBJ databases">
        <title>Comparative genomics of the Paenibacillus odorifer group.</title>
        <authorList>
            <person name="den Bakker H.C."/>
            <person name="Tsai Y.-C."/>
            <person name="Martin N."/>
            <person name="Korlach J."/>
            <person name="Wiedmann M."/>
        </authorList>
    </citation>
    <scope>NUCLEOTIDE SEQUENCE [LARGE SCALE GENOMIC DNA]</scope>
    <source>
        <strain evidence="2 3">DSM 1735</strain>
    </source>
</reference>
<dbReference type="KEGG" id="pdu:PDUR_22230"/>
<dbReference type="PROSITE" id="PS51257">
    <property type="entry name" value="PROKAR_LIPOPROTEIN"/>
    <property type="match status" value="1"/>
</dbReference>
<evidence type="ECO:0000313" key="3">
    <source>
        <dbReference type="Proteomes" id="UP000029409"/>
    </source>
</evidence>
<sequence length="184" mass="20698">MKHLLVFVLLVTALSGCLSLTNNAIDQLMKSVPFPESTHLLYSTNVDNGKIALIIDESGFRTAFYSNRINNWNITGNADAYPKDGFSWTMLNAPYIPIVIFGGVINDDNITAVLVKQRTLSKRANVINLNQGRYWYVLFDNLEQPEMNESDPLKVEAISKSGEVIWKNGVYEDGFFSGRITKQK</sequence>
<keyword evidence="3" id="KW-1185">Reference proteome</keyword>
<dbReference type="RefSeq" id="WP_042208096.1">
    <property type="nucleotide sequence ID" value="NZ_CP009288.1"/>
</dbReference>
<evidence type="ECO:0000313" key="2">
    <source>
        <dbReference type="EMBL" id="AIQ14317.1"/>
    </source>
</evidence>
<evidence type="ECO:0000256" key="1">
    <source>
        <dbReference type="SAM" id="SignalP"/>
    </source>
</evidence>
<feature type="chain" id="PRO_5001843146" description="Lipoprotein" evidence="1">
    <location>
        <begin position="25"/>
        <end position="184"/>
    </location>
</feature>